<evidence type="ECO:0000256" key="3">
    <source>
        <dbReference type="ARBA" id="ARBA00022989"/>
    </source>
</evidence>
<dbReference type="AlphaFoldDB" id="A0A060UU04"/>
<evidence type="ECO:0000313" key="5">
    <source>
        <dbReference type="EMBL" id="CDQ11816.1"/>
    </source>
</evidence>
<dbReference type="InterPro" id="IPR023271">
    <property type="entry name" value="Aquaporin-like"/>
</dbReference>
<reference evidence="5" key="2">
    <citation type="submission" date="2014-07" db="EMBL/GenBank/DDBJ databases">
        <title>Initial genome analysis of the psychrotolerant acidophile Acidithiobacillus ferrivorans CF27: insights into iron and sulfur oxidation pathways and into biofilm formation.</title>
        <authorList>
            <person name="Talla E."/>
            <person name="Hedrich S."/>
            <person name="Mangenot S."/>
            <person name="Ji B."/>
            <person name="Johnson D.B."/>
            <person name="Barbe V."/>
            <person name="Bonnefoy V."/>
        </authorList>
    </citation>
    <scope>NUCLEOTIDE SEQUENCE [LARGE SCALE GENOMIC DNA]</scope>
    <source>
        <strain evidence="5">CF27</strain>
    </source>
</reference>
<organism evidence="5">
    <name type="scientific">Acidithiobacillus ferrivorans</name>
    <dbReference type="NCBI Taxonomy" id="160808"/>
    <lineage>
        <taxon>Bacteria</taxon>
        <taxon>Pseudomonadati</taxon>
        <taxon>Pseudomonadota</taxon>
        <taxon>Acidithiobacillia</taxon>
        <taxon>Acidithiobacillales</taxon>
        <taxon>Acidithiobacillaceae</taxon>
        <taxon>Acidithiobacillus</taxon>
    </lineage>
</organism>
<keyword evidence="2" id="KW-0812">Transmembrane</keyword>
<dbReference type="Gene3D" id="1.20.1080.10">
    <property type="entry name" value="Glycerol uptake facilitator protein"/>
    <property type="match status" value="1"/>
</dbReference>
<reference evidence="5" key="1">
    <citation type="submission" date="2014-03" db="EMBL/GenBank/DDBJ databases">
        <authorList>
            <person name="Genoscope - CEA"/>
        </authorList>
    </citation>
    <scope>NUCLEOTIDE SEQUENCE [LARGE SCALE GENOMIC DNA]</scope>
    <source>
        <strain evidence="5">CF27</strain>
    </source>
</reference>
<keyword evidence="4" id="KW-0472">Membrane</keyword>
<gene>
    <name evidence="5" type="ORF">AFERRI_600042</name>
</gene>
<comment type="caution">
    <text evidence="5">The sequence shown here is derived from an EMBL/GenBank/DDBJ whole genome shotgun (WGS) entry which is preliminary data.</text>
</comment>
<evidence type="ECO:0000256" key="1">
    <source>
        <dbReference type="ARBA" id="ARBA00004141"/>
    </source>
</evidence>
<proteinExistence type="predicted"/>
<accession>A0A060UU04</accession>
<evidence type="ECO:0000256" key="2">
    <source>
        <dbReference type="ARBA" id="ARBA00022692"/>
    </source>
</evidence>
<dbReference type="EMBL" id="CCCS020000057">
    <property type="protein sequence ID" value="CDQ11816.1"/>
    <property type="molecule type" value="Genomic_DNA"/>
</dbReference>
<dbReference type="RefSeq" id="WP_231551280.1">
    <property type="nucleotide sequence ID" value="NZ_CCCS020000057.1"/>
</dbReference>
<keyword evidence="3" id="KW-1133">Transmembrane helix</keyword>
<name>A0A060UU04_9PROT</name>
<evidence type="ECO:0000256" key="4">
    <source>
        <dbReference type="ARBA" id="ARBA00023136"/>
    </source>
</evidence>
<dbReference type="GO" id="GO:0016020">
    <property type="term" value="C:membrane"/>
    <property type="evidence" value="ECO:0007669"/>
    <property type="project" value="UniProtKB-SubCell"/>
</dbReference>
<comment type="subcellular location">
    <subcellularLocation>
        <location evidence="1">Membrane</location>
        <topology evidence="1">Multi-pass membrane protein</topology>
    </subcellularLocation>
</comment>
<sequence length="49" mass="4964">MHQITRKMMAEFIGTFGVIFFGGGGGAAAMGKPLIDIALANGLAILIAA</sequence>
<protein>
    <submittedName>
        <fullName evidence="5">Aquaporin Z</fullName>
    </submittedName>
</protein>
<dbReference type="SUPFAM" id="SSF81338">
    <property type="entry name" value="Aquaporin-like"/>
    <property type="match status" value="1"/>
</dbReference>